<protein>
    <submittedName>
        <fullName evidence="2">Uncharacterized protein</fullName>
    </submittedName>
</protein>
<dbReference type="EMBL" id="BGPR01003085">
    <property type="protein sequence ID" value="GBM83497.1"/>
    <property type="molecule type" value="Genomic_DNA"/>
</dbReference>
<comment type="caution">
    <text evidence="2">The sequence shown here is derived from an EMBL/GenBank/DDBJ whole genome shotgun (WGS) entry which is preliminary data.</text>
</comment>
<accession>A0A4Y2J046</accession>
<reference evidence="2 3" key="1">
    <citation type="journal article" date="2019" name="Sci. Rep.">
        <title>Orb-weaving spider Araneus ventricosus genome elucidates the spidroin gene catalogue.</title>
        <authorList>
            <person name="Kono N."/>
            <person name="Nakamura H."/>
            <person name="Ohtoshi R."/>
            <person name="Moran D.A.P."/>
            <person name="Shinohara A."/>
            <person name="Yoshida Y."/>
            <person name="Fujiwara M."/>
            <person name="Mori M."/>
            <person name="Tomita M."/>
            <person name="Arakawa K."/>
        </authorList>
    </citation>
    <scope>NUCLEOTIDE SEQUENCE [LARGE SCALE GENOMIC DNA]</scope>
</reference>
<keyword evidence="3" id="KW-1185">Reference proteome</keyword>
<dbReference type="AlphaFoldDB" id="A0A4Y2J046"/>
<feature type="region of interest" description="Disordered" evidence="1">
    <location>
        <begin position="1"/>
        <end position="26"/>
    </location>
</feature>
<organism evidence="2 3">
    <name type="scientific">Araneus ventricosus</name>
    <name type="common">Orbweaver spider</name>
    <name type="synonym">Epeira ventricosa</name>
    <dbReference type="NCBI Taxonomy" id="182803"/>
    <lineage>
        <taxon>Eukaryota</taxon>
        <taxon>Metazoa</taxon>
        <taxon>Ecdysozoa</taxon>
        <taxon>Arthropoda</taxon>
        <taxon>Chelicerata</taxon>
        <taxon>Arachnida</taxon>
        <taxon>Araneae</taxon>
        <taxon>Araneomorphae</taxon>
        <taxon>Entelegynae</taxon>
        <taxon>Araneoidea</taxon>
        <taxon>Araneidae</taxon>
        <taxon>Araneus</taxon>
    </lineage>
</organism>
<evidence type="ECO:0000256" key="1">
    <source>
        <dbReference type="SAM" id="MobiDB-lite"/>
    </source>
</evidence>
<gene>
    <name evidence="2" type="ORF">AVEN_199589_1</name>
</gene>
<evidence type="ECO:0000313" key="2">
    <source>
        <dbReference type="EMBL" id="GBM83497.1"/>
    </source>
</evidence>
<evidence type="ECO:0000313" key="3">
    <source>
        <dbReference type="Proteomes" id="UP000499080"/>
    </source>
</evidence>
<proteinExistence type="predicted"/>
<sequence length="162" mass="17986">MYGTSIAKMVPNHGKLAKQQQRRTEPLSDLLSTEHNQLQRKECPSLSGKAANHKSGFWFLHPLENSEERGLTSLNFNFALAGSRRCPRSRSQVIFKQGENRTKNMGDVFASPFTSESEVDPQSPVISSQKRGCGKSIAFSLLLAEVPSEKVQIHQTIASSTR</sequence>
<name>A0A4Y2J046_ARAVE</name>
<dbReference type="Proteomes" id="UP000499080">
    <property type="component" value="Unassembled WGS sequence"/>
</dbReference>